<keyword evidence="1" id="KW-0812">Transmembrane</keyword>
<feature type="transmembrane region" description="Helical" evidence="1">
    <location>
        <begin position="122"/>
        <end position="148"/>
    </location>
</feature>
<feature type="transmembrane region" description="Helical" evidence="1">
    <location>
        <begin position="238"/>
        <end position="263"/>
    </location>
</feature>
<comment type="caution">
    <text evidence="2">The sequence shown here is derived from an EMBL/GenBank/DDBJ whole genome shotgun (WGS) entry which is preliminary data.</text>
</comment>
<evidence type="ECO:0000256" key="1">
    <source>
        <dbReference type="SAM" id="Phobius"/>
    </source>
</evidence>
<feature type="transmembrane region" description="Helical" evidence="1">
    <location>
        <begin position="283"/>
        <end position="307"/>
    </location>
</feature>
<keyword evidence="1" id="KW-0472">Membrane</keyword>
<dbReference type="OrthoDB" id="3810615at2"/>
<dbReference type="AlphaFoldDB" id="A0A4Q7WUK7"/>
<dbReference type="InterPro" id="IPR046594">
    <property type="entry name" value="DUF6652"/>
</dbReference>
<feature type="transmembrane region" description="Helical" evidence="1">
    <location>
        <begin position="375"/>
        <end position="394"/>
    </location>
</feature>
<organism evidence="2 3">
    <name type="scientific">Kribbella rubisoli</name>
    <dbReference type="NCBI Taxonomy" id="3075929"/>
    <lineage>
        <taxon>Bacteria</taxon>
        <taxon>Bacillati</taxon>
        <taxon>Actinomycetota</taxon>
        <taxon>Actinomycetes</taxon>
        <taxon>Propionibacteriales</taxon>
        <taxon>Kribbellaceae</taxon>
        <taxon>Kribbella</taxon>
    </lineage>
</organism>
<feature type="transmembrane region" description="Helical" evidence="1">
    <location>
        <begin position="346"/>
        <end position="363"/>
    </location>
</feature>
<dbReference type="Pfam" id="PF20357">
    <property type="entry name" value="DUF6652"/>
    <property type="match status" value="2"/>
</dbReference>
<dbReference type="RefSeq" id="WP_130445724.1">
    <property type="nucleotide sequence ID" value="NZ_SHKR01000013.1"/>
</dbReference>
<feature type="transmembrane region" description="Helical" evidence="1">
    <location>
        <begin position="319"/>
        <end position="340"/>
    </location>
</feature>
<protein>
    <submittedName>
        <fullName evidence="2">Uncharacterized protein</fullName>
    </submittedName>
</protein>
<feature type="transmembrane region" description="Helical" evidence="1">
    <location>
        <begin position="86"/>
        <end position="110"/>
    </location>
</feature>
<keyword evidence="1" id="KW-1133">Transmembrane helix</keyword>
<evidence type="ECO:0000313" key="3">
    <source>
        <dbReference type="Proteomes" id="UP000292027"/>
    </source>
</evidence>
<feature type="transmembrane region" description="Helical" evidence="1">
    <location>
        <begin position="160"/>
        <end position="182"/>
    </location>
</feature>
<gene>
    <name evidence="2" type="ORF">EV645_4307</name>
</gene>
<feature type="transmembrane region" description="Helical" evidence="1">
    <location>
        <begin position="12"/>
        <end position="31"/>
    </location>
</feature>
<evidence type="ECO:0000313" key="2">
    <source>
        <dbReference type="EMBL" id="RZU13465.1"/>
    </source>
</evidence>
<name>A0A4Q7WUK7_9ACTN</name>
<keyword evidence="3" id="KW-1185">Reference proteome</keyword>
<dbReference type="Proteomes" id="UP000292027">
    <property type="component" value="Unassembled WGS sequence"/>
</dbReference>
<feature type="transmembrane region" description="Helical" evidence="1">
    <location>
        <begin position="202"/>
        <end position="226"/>
    </location>
</feature>
<dbReference type="EMBL" id="SHKR01000013">
    <property type="protein sequence ID" value="RZU13465.1"/>
    <property type="molecule type" value="Genomic_DNA"/>
</dbReference>
<proteinExistence type="predicted"/>
<feature type="transmembrane region" description="Helical" evidence="1">
    <location>
        <begin position="43"/>
        <end position="65"/>
    </location>
</feature>
<reference evidence="2 3" key="1">
    <citation type="journal article" date="2015" name="Stand. Genomic Sci.">
        <title>Genomic Encyclopedia of Bacterial and Archaeal Type Strains, Phase III: the genomes of soil and plant-associated and newly described type strains.</title>
        <authorList>
            <person name="Whitman W.B."/>
            <person name="Woyke T."/>
            <person name="Klenk H.P."/>
            <person name="Zhou Y."/>
            <person name="Lilburn T.G."/>
            <person name="Beck B.J."/>
            <person name="De Vos P."/>
            <person name="Vandamme P."/>
            <person name="Eisen J.A."/>
            <person name="Garrity G."/>
            <person name="Hugenholtz P."/>
            <person name="Kyrpides N.C."/>
        </authorList>
    </citation>
    <scope>NUCLEOTIDE SEQUENCE [LARGE SCALE GENOMIC DNA]</scope>
    <source>
        <strain evidence="2 3">VKM Ac-2540</strain>
    </source>
</reference>
<accession>A0A4Q7WUK7</accession>
<sequence length="415" mass="44274">MGSITGPAKALGAAFVLGAVLVAIVASGIGLEQPFRIDDSGDLTVVYAVLGAWFLIYVVLAIVVAADAARLTRRGDLAAAQDSANFVKLIAVPYFLFNFVALTEVVAIVGVNDRDRLGLDGFLVAVLFVILTYVVLLPTSAYGVACLVMLKRSDQIGRIFFGLNLVLQFLFVVDVPSTIAVVEVARDRLGATRRPGTLSKNLLAGVLIVGSSAALLWLAFVAIFWLMDPPGPFVRDAIYVLTIASPVEFVLLVLVPVVPLVTFRTAVRLFLTDDLDALQRSASIVKFALIPLFVQNFALCAIAVLATTFLPIVATHGTLILLGPGALVFLGAFGATGLVWAVITTYLMMLPTSIYGLAMLALLMRHRAITSRFCAIHTLLHLIFVGDIISTLVVSHRARHLMTAGPPAALSEYVS</sequence>